<dbReference type="Gene3D" id="1.10.10.10">
    <property type="entry name" value="Winged helix-like DNA-binding domain superfamily/Winged helix DNA-binding domain"/>
    <property type="match status" value="1"/>
</dbReference>
<dbReference type="InterPro" id="IPR000847">
    <property type="entry name" value="LysR_HTH_N"/>
</dbReference>
<evidence type="ECO:0000313" key="6">
    <source>
        <dbReference type="EMBL" id="MBH9577482.1"/>
    </source>
</evidence>
<dbReference type="PROSITE" id="PS50931">
    <property type="entry name" value="HTH_LYSR"/>
    <property type="match status" value="1"/>
</dbReference>
<dbReference type="InterPro" id="IPR036390">
    <property type="entry name" value="WH_DNA-bd_sf"/>
</dbReference>
<dbReference type="EMBL" id="JAEDAK010000007">
    <property type="protein sequence ID" value="MBH9577482.1"/>
    <property type="molecule type" value="Genomic_DNA"/>
</dbReference>
<evidence type="ECO:0000256" key="3">
    <source>
        <dbReference type="ARBA" id="ARBA00023125"/>
    </source>
</evidence>
<dbReference type="AlphaFoldDB" id="A0A931J5Z3"/>
<protein>
    <submittedName>
        <fullName evidence="6">LysR family transcriptional regulator</fullName>
    </submittedName>
</protein>
<dbReference type="PANTHER" id="PTHR30579:SF3">
    <property type="entry name" value="TRANSCRIPTIONAL REGULATORY PROTEIN"/>
    <property type="match status" value="1"/>
</dbReference>
<keyword evidence="4" id="KW-0804">Transcription</keyword>
<reference evidence="6" key="1">
    <citation type="submission" date="2020-12" db="EMBL/GenBank/DDBJ databases">
        <title>The genome sequence of Inhella sp. 1Y17.</title>
        <authorList>
            <person name="Liu Y."/>
        </authorList>
    </citation>
    <scope>NUCLEOTIDE SEQUENCE</scope>
    <source>
        <strain evidence="6">1Y17</strain>
    </source>
</reference>
<feature type="domain" description="HTH lysR-type" evidence="5">
    <location>
        <begin position="12"/>
        <end position="69"/>
    </location>
</feature>
<comment type="caution">
    <text evidence="6">The sequence shown here is derived from an EMBL/GenBank/DDBJ whole genome shotgun (WGS) entry which is preliminary data.</text>
</comment>
<keyword evidence="3" id="KW-0238">DNA-binding</keyword>
<accession>A0A931J5Z3</accession>
<dbReference type="Pfam" id="PF03466">
    <property type="entry name" value="LysR_substrate"/>
    <property type="match status" value="1"/>
</dbReference>
<comment type="similarity">
    <text evidence="1">Belongs to the LysR transcriptional regulatory family.</text>
</comment>
<keyword evidence="2" id="KW-0805">Transcription regulation</keyword>
<dbReference type="GO" id="GO:0003677">
    <property type="term" value="F:DNA binding"/>
    <property type="evidence" value="ECO:0007669"/>
    <property type="project" value="UniProtKB-KW"/>
</dbReference>
<evidence type="ECO:0000259" key="5">
    <source>
        <dbReference type="PROSITE" id="PS50931"/>
    </source>
</evidence>
<dbReference type="SUPFAM" id="SSF46785">
    <property type="entry name" value="Winged helix' DNA-binding domain"/>
    <property type="match status" value="1"/>
</dbReference>
<proteinExistence type="inferred from homology"/>
<dbReference type="InterPro" id="IPR036388">
    <property type="entry name" value="WH-like_DNA-bd_sf"/>
</dbReference>
<dbReference type="InterPro" id="IPR050176">
    <property type="entry name" value="LTTR"/>
</dbReference>
<dbReference type="Pfam" id="PF00126">
    <property type="entry name" value="HTH_1"/>
    <property type="match status" value="1"/>
</dbReference>
<dbReference type="Proteomes" id="UP000613266">
    <property type="component" value="Unassembled WGS sequence"/>
</dbReference>
<gene>
    <name evidence="6" type="ORF">I7X39_11275</name>
</gene>
<evidence type="ECO:0000256" key="1">
    <source>
        <dbReference type="ARBA" id="ARBA00009437"/>
    </source>
</evidence>
<evidence type="ECO:0000256" key="2">
    <source>
        <dbReference type="ARBA" id="ARBA00023015"/>
    </source>
</evidence>
<sequence>MDAPPRIRSATPDWDALRLVLHVERAGGLAGAAESLGLNAATVFRRLAALEQELGLTLFERRRSGYQCTPAGADLVAVARGLEREVARLTDRLLTRDSWPGGVLRLTTGDTLMHALLPPLLAQYQALEGVQVHVSTDPRRFDLLKGEADVALRTGGPPPEQLVGRRLARVDATVYRSVRLGGVQAGQWEAWPWVGVDEHLAHLDSATWLRQQGLEGRVAVRTNSLMNVYSLVCAGVGLGALPCYLGDSHPELRRVFEPPREWRSELWLLTRPELRKVPRVRSLFDRLYEGTRASVDLLEGRRPQSA</sequence>
<dbReference type="Gene3D" id="3.40.190.290">
    <property type="match status" value="1"/>
</dbReference>
<dbReference type="GO" id="GO:0003700">
    <property type="term" value="F:DNA-binding transcription factor activity"/>
    <property type="evidence" value="ECO:0007669"/>
    <property type="project" value="InterPro"/>
</dbReference>
<dbReference type="RefSeq" id="WP_198111260.1">
    <property type="nucleotide sequence ID" value="NZ_JAEDAK010000007.1"/>
</dbReference>
<dbReference type="SUPFAM" id="SSF53850">
    <property type="entry name" value="Periplasmic binding protein-like II"/>
    <property type="match status" value="1"/>
</dbReference>
<evidence type="ECO:0000313" key="7">
    <source>
        <dbReference type="Proteomes" id="UP000613266"/>
    </source>
</evidence>
<keyword evidence="7" id="KW-1185">Reference proteome</keyword>
<dbReference type="InterPro" id="IPR005119">
    <property type="entry name" value="LysR_subst-bd"/>
</dbReference>
<name>A0A931J5Z3_9BURK</name>
<evidence type="ECO:0000256" key="4">
    <source>
        <dbReference type="ARBA" id="ARBA00023163"/>
    </source>
</evidence>
<dbReference type="PANTHER" id="PTHR30579">
    <property type="entry name" value="TRANSCRIPTIONAL REGULATOR"/>
    <property type="match status" value="1"/>
</dbReference>
<organism evidence="6 7">
    <name type="scientific">Inhella proteolytica</name>
    <dbReference type="NCBI Taxonomy" id="2795029"/>
    <lineage>
        <taxon>Bacteria</taxon>
        <taxon>Pseudomonadati</taxon>
        <taxon>Pseudomonadota</taxon>
        <taxon>Betaproteobacteria</taxon>
        <taxon>Burkholderiales</taxon>
        <taxon>Sphaerotilaceae</taxon>
        <taxon>Inhella</taxon>
    </lineage>
</organism>